<dbReference type="RefSeq" id="WP_259093177.1">
    <property type="nucleotide sequence ID" value="NZ_BAAAZC010000030.1"/>
</dbReference>
<dbReference type="InterPro" id="IPR019226">
    <property type="entry name" value="DUF2158"/>
</dbReference>
<accession>A0ABP7QU51</accession>
<keyword evidence="2" id="KW-1185">Reference proteome</keyword>
<dbReference type="Pfam" id="PF09926">
    <property type="entry name" value="DUF2158"/>
    <property type="match status" value="1"/>
</dbReference>
<gene>
    <name evidence="1" type="ORF">GCM10022210_46170</name>
</gene>
<dbReference type="Proteomes" id="UP001500742">
    <property type="component" value="Unassembled WGS sequence"/>
</dbReference>
<name>A0ABP7QU51_9SPHI</name>
<evidence type="ECO:0008006" key="3">
    <source>
        <dbReference type="Google" id="ProtNLM"/>
    </source>
</evidence>
<evidence type="ECO:0000313" key="2">
    <source>
        <dbReference type="Proteomes" id="UP001500742"/>
    </source>
</evidence>
<dbReference type="EMBL" id="BAAAZC010000030">
    <property type="protein sequence ID" value="GAA3988139.1"/>
    <property type="molecule type" value="Genomic_DNA"/>
</dbReference>
<evidence type="ECO:0000313" key="1">
    <source>
        <dbReference type="EMBL" id="GAA3988139.1"/>
    </source>
</evidence>
<organism evidence="1 2">
    <name type="scientific">Mucilaginibacter dorajii</name>
    <dbReference type="NCBI Taxonomy" id="692994"/>
    <lineage>
        <taxon>Bacteria</taxon>
        <taxon>Pseudomonadati</taxon>
        <taxon>Bacteroidota</taxon>
        <taxon>Sphingobacteriia</taxon>
        <taxon>Sphingobacteriales</taxon>
        <taxon>Sphingobacteriaceae</taxon>
        <taxon>Mucilaginibacter</taxon>
    </lineage>
</organism>
<reference evidence="2" key="1">
    <citation type="journal article" date="2019" name="Int. J. Syst. Evol. Microbiol.">
        <title>The Global Catalogue of Microorganisms (GCM) 10K type strain sequencing project: providing services to taxonomists for standard genome sequencing and annotation.</title>
        <authorList>
            <consortium name="The Broad Institute Genomics Platform"/>
            <consortium name="The Broad Institute Genome Sequencing Center for Infectious Disease"/>
            <person name="Wu L."/>
            <person name="Ma J."/>
        </authorList>
    </citation>
    <scope>NUCLEOTIDE SEQUENCE [LARGE SCALE GENOMIC DNA]</scope>
    <source>
        <strain evidence="2">JCM 16601</strain>
    </source>
</reference>
<proteinExistence type="predicted"/>
<comment type="caution">
    <text evidence="1">The sequence shown here is derived from an EMBL/GenBank/DDBJ whole genome shotgun (WGS) entry which is preliminary data.</text>
</comment>
<protein>
    <recommendedName>
        <fullName evidence="3">DUF2158 domain-containing protein</fullName>
    </recommendedName>
</protein>
<sequence length="64" mass="7412">MSESIFKEGDVVRLQSGGPKMTIDGFAWDKLRDKPYNDRVECTWFDEKNAIQKGTFKTILLELD</sequence>